<evidence type="ECO:0000256" key="3">
    <source>
        <dbReference type="ARBA" id="ARBA00023002"/>
    </source>
</evidence>
<evidence type="ECO:0000259" key="6">
    <source>
        <dbReference type="Pfam" id="PF25137"/>
    </source>
</evidence>
<name>A0A5K7YGF0_9BACT</name>
<evidence type="ECO:0000313" key="7">
    <source>
        <dbReference type="EMBL" id="BBO66839.1"/>
    </source>
</evidence>
<feature type="domain" description="Fe-containing alcohol dehydrogenase-like C-terminal" evidence="6">
    <location>
        <begin position="192"/>
        <end position="401"/>
    </location>
</feature>
<dbReference type="PROSITE" id="PS00913">
    <property type="entry name" value="ADH_IRON_1"/>
    <property type="match status" value="1"/>
</dbReference>
<dbReference type="PANTHER" id="PTHR11496:SF102">
    <property type="entry name" value="ALCOHOL DEHYDROGENASE 4"/>
    <property type="match status" value="1"/>
</dbReference>
<dbReference type="PANTHER" id="PTHR11496">
    <property type="entry name" value="ALCOHOL DEHYDROGENASE"/>
    <property type="match status" value="1"/>
</dbReference>
<keyword evidence="3" id="KW-0560">Oxidoreductase</keyword>
<sequence>MHFPGYYEFFCPVNTVAGHQALEKIPRLVQRLGARRPMIITDKGVAAAGLVDIVSDAITPGIHIGAVEDDVPPDSDLKAVHRLAAVYREKGCDAIVAVGGGSVMDTAKGVNIIVSEDADDLMQFSGAGRLTRPLKPLVAVPTTAGTGSEVTLVAVIADHERNLKMLFTSYFLLPDAAVLDPRMTLTLPPAVTAATAMDALTHAIEAYTCLAKNPVSDAHALMAVELIGQNLMSVIKEPDDADGRLALAVGANLAGVAFSNAMVGMVHTLGHSVGAVCGVPHGACMAILLPYGLEYNMHKNSHLAAQLLLPLAGVQTYARTPAHLRAQQLVAVIRQLNQRLHQQTGGRHARFFKEITGPDGNASVPVEKLNDIADKAMGDGSIFYNPEEIDRDDLIMVMSHAWEGTPLDRNLVRRGSLQIR</sequence>
<dbReference type="GO" id="GO:0004022">
    <property type="term" value="F:alcohol dehydrogenase (NAD+) activity"/>
    <property type="evidence" value="ECO:0007669"/>
    <property type="project" value="TreeGrafter"/>
</dbReference>
<evidence type="ECO:0000313" key="8">
    <source>
        <dbReference type="Proteomes" id="UP000427906"/>
    </source>
</evidence>
<gene>
    <name evidence="7" type="primary">dhaT</name>
    <name evidence="7" type="ORF">DSCA_07690</name>
</gene>
<evidence type="ECO:0000256" key="1">
    <source>
        <dbReference type="ARBA" id="ARBA00001962"/>
    </source>
</evidence>
<dbReference type="Pfam" id="PF25137">
    <property type="entry name" value="ADH_Fe_C"/>
    <property type="match status" value="1"/>
</dbReference>
<dbReference type="InterPro" id="IPR018211">
    <property type="entry name" value="ADH_Fe_CS"/>
</dbReference>
<proteinExistence type="inferred from homology"/>
<organism evidence="7 8">
    <name type="scientific">Desulfosarcina alkanivorans</name>
    <dbReference type="NCBI Taxonomy" id="571177"/>
    <lineage>
        <taxon>Bacteria</taxon>
        <taxon>Pseudomonadati</taxon>
        <taxon>Thermodesulfobacteriota</taxon>
        <taxon>Desulfobacteria</taxon>
        <taxon>Desulfobacterales</taxon>
        <taxon>Desulfosarcinaceae</taxon>
        <taxon>Desulfosarcina</taxon>
    </lineage>
</organism>
<dbReference type="KEGG" id="dalk:DSCA_07690"/>
<protein>
    <submittedName>
        <fullName evidence="7">Alcohol dehydrogenase EutG</fullName>
    </submittedName>
</protein>
<dbReference type="Proteomes" id="UP000427906">
    <property type="component" value="Chromosome"/>
</dbReference>
<dbReference type="Gene3D" id="3.40.50.1970">
    <property type="match status" value="1"/>
</dbReference>
<accession>A0A5K7YGF0</accession>
<dbReference type="GO" id="GO:0046872">
    <property type="term" value="F:metal ion binding"/>
    <property type="evidence" value="ECO:0007669"/>
    <property type="project" value="InterPro"/>
</dbReference>
<dbReference type="InterPro" id="IPR056798">
    <property type="entry name" value="ADH_Fe_C"/>
</dbReference>
<comment type="cofactor">
    <cofactor evidence="1">
        <name>Fe cation</name>
        <dbReference type="ChEBI" id="CHEBI:24875"/>
    </cofactor>
</comment>
<dbReference type="CDD" id="cd14865">
    <property type="entry name" value="Fe-ADH-like"/>
    <property type="match status" value="1"/>
</dbReference>
<dbReference type="EMBL" id="AP021874">
    <property type="protein sequence ID" value="BBO66839.1"/>
    <property type="molecule type" value="Genomic_DNA"/>
</dbReference>
<dbReference type="InterPro" id="IPR039697">
    <property type="entry name" value="Alcohol_dehydrogenase_Fe"/>
</dbReference>
<dbReference type="OrthoDB" id="9778433at2"/>
<dbReference type="FunFam" id="3.40.50.1970:FF:000003">
    <property type="entry name" value="Alcohol dehydrogenase, iron-containing"/>
    <property type="match status" value="1"/>
</dbReference>
<dbReference type="AlphaFoldDB" id="A0A5K7YGF0"/>
<evidence type="ECO:0000256" key="2">
    <source>
        <dbReference type="ARBA" id="ARBA00007358"/>
    </source>
</evidence>
<reference evidence="7 8" key="1">
    <citation type="submission" date="2019-11" db="EMBL/GenBank/DDBJ databases">
        <title>Comparative genomics of hydrocarbon-degrading Desulfosarcina strains.</title>
        <authorList>
            <person name="Watanabe M."/>
            <person name="Kojima H."/>
            <person name="Fukui M."/>
        </authorList>
    </citation>
    <scope>NUCLEOTIDE SEQUENCE [LARGE SCALE GENOMIC DNA]</scope>
    <source>
        <strain evidence="7 8">PL12</strain>
    </source>
</reference>
<dbReference type="PROSITE" id="PS00060">
    <property type="entry name" value="ADH_IRON_2"/>
    <property type="match status" value="1"/>
</dbReference>
<dbReference type="SUPFAM" id="SSF56796">
    <property type="entry name" value="Dehydroquinate synthase-like"/>
    <property type="match status" value="1"/>
</dbReference>
<dbReference type="InterPro" id="IPR001670">
    <property type="entry name" value="ADH_Fe/GldA"/>
</dbReference>
<comment type="similarity">
    <text evidence="2">Belongs to the iron-containing alcohol dehydrogenase family.</text>
</comment>
<dbReference type="Gene3D" id="1.20.1090.10">
    <property type="entry name" value="Dehydroquinate synthase-like - alpha domain"/>
    <property type="match status" value="1"/>
</dbReference>
<dbReference type="RefSeq" id="WP_155315165.1">
    <property type="nucleotide sequence ID" value="NZ_AP021874.1"/>
</dbReference>
<evidence type="ECO:0000259" key="5">
    <source>
        <dbReference type="Pfam" id="PF00465"/>
    </source>
</evidence>
<keyword evidence="8" id="KW-1185">Reference proteome</keyword>
<evidence type="ECO:0000256" key="4">
    <source>
        <dbReference type="ARBA" id="ARBA00023027"/>
    </source>
</evidence>
<keyword evidence="4" id="KW-0520">NAD</keyword>
<feature type="domain" description="Alcohol dehydrogenase iron-type/glycerol dehydrogenase GldA" evidence="5">
    <location>
        <begin position="12"/>
        <end position="181"/>
    </location>
</feature>
<dbReference type="Pfam" id="PF00465">
    <property type="entry name" value="Fe-ADH"/>
    <property type="match status" value="1"/>
</dbReference>